<evidence type="ECO:0000313" key="6">
    <source>
        <dbReference type="EMBL" id="GGM60815.1"/>
    </source>
</evidence>
<name>A0A917X3G4_9ACTN</name>
<dbReference type="GO" id="GO:0006310">
    <property type="term" value="P:DNA recombination"/>
    <property type="evidence" value="ECO:0007669"/>
    <property type="project" value="UniProtKB-KW"/>
</dbReference>
<protein>
    <recommendedName>
        <fullName evidence="5">Tyr recombinase domain-containing protein</fullName>
    </recommendedName>
</protein>
<accession>A0A917X3G4</accession>
<dbReference type="InterPro" id="IPR050090">
    <property type="entry name" value="Tyrosine_recombinase_XerCD"/>
</dbReference>
<dbReference type="InterPro" id="IPR011010">
    <property type="entry name" value="DNA_brk_join_enz"/>
</dbReference>
<dbReference type="SUPFAM" id="SSF56349">
    <property type="entry name" value="DNA breaking-rejoining enzymes"/>
    <property type="match status" value="1"/>
</dbReference>
<dbReference type="Proteomes" id="UP000642070">
    <property type="component" value="Unassembled WGS sequence"/>
</dbReference>
<feature type="domain" description="Tyr recombinase" evidence="5">
    <location>
        <begin position="183"/>
        <end position="390"/>
    </location>
</feature>
<dbReference type="CDD" id="cd01189">
    <property type="entry name" value="INT_ICEBs1_C_like"/>
    <property type="match status" value="1"/>
</dbReference>
<dbReference type="Gene3D" id="1.10.150.130">
    <property type="match status" value="1"/>
</dbReference>
<evidence type="ECO:0000256" key="3">
    <source>
        <dbReference type="ARBA" id="ARBA00023125"/>
    </source>
</evidence>
<dbReference type="PROSITE" id="PS51898">
    <property type="entry name" value="TYR_RECOMBINASE"/>
    <property type="match status" value="1"/>
</dbReference>
<dbReference type="InterPro" id="IPR004107">
    <property type="entry name" value="Integrase_SAM-like_N"/>
</dbReference>
<dbReference type="Gene3D" id="1.10.443.10">
    <property type="entry name" value="Intergrase catalytic core"/>
    <property type="match status" value="1"/>
</dbReference>
<reference evidence="6" key="2">
    <citation type="submission" date="2020-09" db="EMBL/GenBank/DDBJ databases">
        <authorList>
            <person name="Sun Q."/>
            <person name="Ohkuma M."/>
        </authorList>
    </citation>
    <scope>NUCLEOTIDE SEQUENCE</scope>
    <source>
        <strain evidence="6">JCM 19831</strain>
    </source>
</reference>
<evidence type="ECO:0000256" key="4">
    <source>
        <dbReference type="ARBA" id="ARBA00023172"/>
    </source>
</evidence>
<comment type="caution">
    <text evidence="6">The sequence shown here is derived from an EMBL/GenBank/DDBJ whole genome shotgun (WGS) entry which is preliminary data.</text>
</comment>
<dbReference type="GO" id="GO:0015074">
    <property type="term" value="P:DNA integration"/>
    <property type="evidence" value="ECO:0007669"/>
    <property type="project" value="UniProtKB-KW"/>
</dbReference>
<gene>
    <name evidence="6" type="ORF">GCM10007977_072900</name>
</gene>
<dbReference type="PANTHER" id="PTHR30349:SF64">
    <property type="entry name" value="PROPHAGE INTEGRASE INTD-RELATED"/>
    <property type="match status" value="1"/>
</dbReference>
<dbReference type="InterPro" id="IPR002104">
    <property type="entry name" value="Integrase_catalytic"/>
</dbReference>
<proteinExistence type="inferred from homology"/>
<dbReference type="InterPro" id="IPR010998">
    <property type="entry name" value="Integrase_recombinase_N"/>
</dbReference>
<keyword evidence="2" id="KW-0229">DNA integration</keyword>
<keyword evidence="3" id="KW-0238">DNA-binding</keyword>
<evidence type="ECO:0000259" key="5">
    <source>
        <dbReference type="PROSITE" id="PS51898"/>
    </source>
</evidence>
<dbReference type="AlphaFoldDB" id="A0A917X3G4"/>
<dbReference type="Pfam" id="PF14659">
    <property type="entry name" value="Phage_int_SAM_3"/>
    <property type="match status" value="1"/>
</dbReference>
<reference evidence="6" key="1">
    <citation type="journal article" date="2014" name="Int. J. Syst. Evol. Microbiol.">
        <title>Complete genome sequence of Corynebacterium casei LMG S-19264T (=DSM 44701T), isolated from a smear-ripened cheese.</title>
        <authorList>
            <consortium name="US DOE Joint Genome Institute (JGI-PGF)"/>
            <person name="Walter F."/>
            <person name="Albersmeier A."/>
            <person name="Kalinowski J."/>
            <person name="Ruckert C."/>
        </authorList>
    </citation>
    <scope>NUCLEOTIDE SEQUENCE</scope>
    <source>
        <strain evidence="6">JCM 19831</strain>
    </source>
</reference>
<dbReference type="Pfam" id="PF00589">
    <property type="entry name" value="Phage_integrase"/>
    <property type="match status" value="1"/>
</dbReference>
<dbReference type="InterPro" id="IPR013762">
    <property type="entry name" value="Integrase-like_cat_sf"/>
</dbReference>
<dbReference type="EMBL" id="BMPI01000044">
    <property type="protein sequence ID" value="GGM60815.1"/>
    <property type="molecule type" value="Genomic_DNA"/>
</dbReference>
<evidence type="ECO:0000313" key="7">
    <source>
        <dbReference type="Proteomes" id="UP000642070"/>
    </source>
</evidence>
<comment type="similarity">
    <text evidence="1">Belongs to the 'phage' integrase family.</text>
</comment>
<dbReference type="RefSeq" id="WP_190254574.1">
    <property type="nucleotide sequence ID" value="NZ_BMPI01000044.1"/>
</dbReference>
<organism evidence="6 7">
    <name type="scientific">Dactylosporangium sucinum</name>
    <dbReference type="NCBI Taxonomy" id="1424081"/>
    <lineage>
        <taxon>Bacteria</taxon>
        <taxon>Bacillati</taxon>
        <taxon>Actinomycetota</taxon>
        <taxon>Actinomycetes</taxon>
        <taxon>Micromonosporales</taxon>
        <taxon>Micromonosporaceae</taxon>
        <taxon>Dactylosporangium</taxon>
    </lineage>
</organism>
<evidence type="ECO:0000256" key="2">
    <source>
        <dbReference type="ARBA" id="ARBA00022908"/>
    </source>
</evidence>
<dbReference type="GO" id="GO:0003677">
    <property type="term" value="F:DNA binding"/>
    <property type="evidence" value="ECO:0007669"/>
    <property type="project" value="UniProtKB-KW"/>
</dbReference>
<keyword evidence="7" id="KW-1185">Reference proteome</keyword>
<dbReference type="PANTHER" id="PTHR30349">
    <property type="entry name" value="PHAGE INTEGRASE-RELATED"/>
    <property type="match status" value="1"/>
</dbReference>
<sequence length="400" mass="44978">MAHIEDRWYKAVEVNGKTTRVPTELCGKGRRYRVRYIAPDGRERSQSFPDKEKKAAEAFLVSVEADKLRGTYVDPNAGRILFQDFATEWLNNQTFDPSTREVTERRLRRHIFPQLGSRPLSSIRPTHLREFDRTLQRAGLSSGFRAVTYFNVATILNAAVDDERIAKNPCHARSAPSPKADPRKVVPWTHERFYAVRAGLRDRFRLTADLGGGCGLRQGEILAVAAEDFDLTRSVMHVVRQLKIVGGRLVFALPKGRKTRDVPLAESVADSVAAHLAQWTPVPVTLPWEEPDGPLVTVELMIYGTGKAALDRNRFNRSVWHPALAHAGVERNREQGMHALRHFYASVLLDAGESIKALSEYLGHSNPGFTLRTYTHLMPSSEERTRKAVNNVLRLVTATA</sequence>
<keyword evidence="4" id="KW-0233">DNA recombination</keyword>
<evidence type="ECO:0000256" key="1">
    <source>
        <dbReference type="ARBA" id="ARBA00008857"/>
    </source>
</evidence>